<dbReference type="PANTHER" id="PTHR43818">
    <property type="entry name" value="BCDNA.GH03377"/>
    <property type="match status" value="1"/>
</dbReference>
<protein>
    <submittedName>
        <fullName evidence="4">Gfo/Idh/MocA family oxidoreductase</fullName>
    </submittedName>
</protein>
<evidence type="ECO:0000259" key="3">
    <source>
        <dbReference type="Pfam" id="PF22725"/>
    </source>
</evidence>
<dbReference type="Gene3D" id="3.30.360.10">
    <property type="entry name" value="Dihydrodipicolinate Reductase, domain 2"/>
    <property type="match status" value="1"/>
</dbReference>
<feature type="domain" description="Gfo/Idh/MocA-like oxidoreductase N-terminal" evidence="2">
    <location>
        <begin position="9"/>
        <end position="125"/>
    </location>
</feature>
<proteinExistence type="predicted"/>
<dbReference type="Pfam" id="PF22725">
    <property type="entry name" value="GFO_IDH_MocA_C3"/>
    <property type="match status" value="1"/>
</dbReference>
<dbReference type="InterPro" id="IPR055170">
    <property type="entry name" value="GFO_IDH_MocA-like_dom"/>
</dbReference>
<dbReference type="InterPro" id="IPR000683">
    <property type="entry name" value="Gfo/Idh/MocA-like_OxRdtase_N"/>
</dbReference>
<feature type="domain" description="GFO/IDH/MocA-like oxidoreductase" evidence="3">
    <location>
        <begin position="141"/>
        <end position="274"/>
    </location>
</feature>
<dbReference type="InterPro" id="IPR036291">
    <property type="entry name" value="NAD(P)-bd_dom_sf"/>
</dbReference>
<reference evidence="4 5" key="1">
    <citation type="submission" date="2022-06" db="EMBL/GenBank/DDBJ databases">
        <title>Halomicroarcula sp. a new haloarchaeum isolate from saline soil.</title>
        <authorList>
            <person name="Strakova D."/>
            <person name="Galisteo C."/>
            <person name="Sanchez-Porro C."/>
            <person name="Ventosa A."/>
        </authorList>
    </citation>
    <scope>NUCLEOTIDE SEQUENCE [LARGE SCALE GENOMIC DNA]</scope>
    <source>
        <strain evidence="4 5">S3CR25-11</strain>
    </source>
</reference>
<evidence type="ECO:0000256" key="1">
    <source>
        <dbReference type="ARBA" id="ARBA00023002"/>
    </source>
</evidence>
<keyword evidence="5" id="KW-1185">Reference proteome</keyword>
<dbReference type="EMBL" id="JAMQOS010000002">
    <property type="protein sequence ID" value="MDS0281942.1"/>
    <property type="molecule type" value="Genomic_DNA"/>
</dbReference>
<dbReference type="Gene3D" id="3.40.50.720">
    <property type="entry name" value="NAD(P)-binding Rossmann-like Domain"/>
    <property type="match status" value="1"/>
</dbReference>
<dbReference type="SUPFAM" id="SSF51735">
    <property type="entry name" value="NAD(P)-binding Rossmann-fold domains"/>
    <property type="match status" value="1"/>
</dbReference>
<gene>
    <name evidence="4" type="ORF">NDI86_07380</name>
</gene>
<dbReference type="PANTHER" id="PTHR43818:SF11">
    <property type="entry name" value="BCDNA.GH03377"/>
    <property type="match status" value="1"/>
</dbReference>
<organism evidence="4 5">
    <name type="scientific">Haloarcula onubensis</name>
    <dbReference type="NCBI Taxonomy" id="2950539"/>
    <lineage>
        <taxon>Archaea</taxon>
        <taxon>Methanobacteriati</taxon>
        <taxon>Methanobacteriota</taxon>
        <taxon>Stenosarchaea group</taxon>
        <taxon>Halobacteria</taxon>
        <taxon>Halobacteriales</taxon>
        <taxon>Haloarculaceae</taxon>
        <taxon>Haloarcula</taxon>
    </lineage>
</organism>
<name>A0ABU2FNS1_9EURY</name>
<comment type="caution">
    <text evidence="4">The sequence shown here is derived from an EMBL/GenBank/DDBJ whole genome shotgun (WGS) entry which is preliminary data.</text>
</comment>
<dbReference type="InterPro" id="IPR050463">
    <property type="entry name" value="Gfo/Idh/MocA_oxidrdct_glycsds"/>
</dbReference>
<evidence type="ECO:0000259" key="2">
    <source>
        <dbReference type="Pfam" id="PF01408"/>
    </source>
</evidence>
<keyword evidence="1" id="KW-0560">Oxidoreductase</keyword>
<sequence>MSEHRDAVRLGIVGLGFMGQTHASNATELGHEVVAGADVVADSRDEFARTYGTAVYEDAAEMYAAEDLDAVVVSTPNAVHEQAVVGALEHGYDVLCEKPLADDLAAAERIAGAARDADGFVAVNFHNRVATAAEVFTGHREAGRFGDVTHVQANYVRSRGIPGVGSWFTNEELSGGGAVVDIGVHAIDFALYLLDFPRVEDVFAVTRTEFGNREDYADPGDWYDATEEAVFDVEDSATAIIRCADDRTISLEVAWAANQVETQEFLVRGTDGGARLDLGGEELHLIESSQRGTDHVMQSELIQGSLEATGWTGSDERFLDAVVSGEPPEENTVERALTVQRVIDGIYRSAEAGTSVSLDDE</sequence>
<evidence type="ECO:0000313" key="4">
    <source>
        <dbReference type="EMBL" id="MDS0281942.1"/>
    </source>
</evidence>
<dbReference type="RefSeq" id="WP_310899778.1">
    <property type="nucleotide sequence ID" value="NZ_JAMQOS010000002.1"/>
</dbReference>
<dbReference type="Proteomes" id="UP001268864">
    <property type="component" value="Unassembled WGS sequence"/>
</dbReference>
<dbReference type="SUPFAM" id="SSF55347">
    <property type="entry name" value="Glyceraldehyde-3-phosphate dehydrogenase-like, C-terminal domain"/>
    <property type="match status" value="1"/>
</dbReference>
<dbReference type="Pfam" id="PF01408">
    <property type="entry name" value="GFO_IDH_MocA"/>
    <property type="match status" value="1"/>
</dbReference>
<evidence type="ECO:0000313" key="5">
    <source>
        <dbReference type="Proteomes" id="UP001268864"/>
    </source>
</evidence>
<accession>A0ABU2FNS1</accession>